<dbReference type="Pfam" id="PF00018">
    <property type="entry name" value="SH3_1"/>
    <property type="match status" value="1"/>
</dbReference>
<accession>A0A4Y2U3U5</accession>
<evidence type="ECO:0000313" key="4">
    <source>
        <dbReference type="EMBL" id="GBM98531.1"/>
    </source>
</evidence>
<proteinExistence type="predicted"/>
<dbReference type="AlphaFoldDB" id="A0A4Y2U3U5"/>
<dbReference type="InterPro" id="IPR001452">
    <property type="entry name" value="SH3_domain"/>
</dbReference>
<reference evidence="5 6" key="1">
    <citation type="journal article" date="2019" name="Sci. Rep.">
        <title>Orb-weaving spider Araneus ventricosus genome elucidates the spidroin gene catalogue.</title>
        <authorList>
            <person name="Kono N."/>
            <person name="Nakamura H."/>
            <person name="Ohtoshi R."/>
            <person name="Moran D.A.P."/>
            <person name="Shinohara A."/>
            <person name="Yoshida Y."/>
            <person name="Fujiwara M."/>
            <person name="Mori M."/>
            <person name="Tomita M."/>
            <person name="Arakawa K."/>
        </authorList>
    </citation>
    <scope>NUCLEOTIDE SEQUENCE [LARGE SCALE GENOMIC DNA]</scope>
</reference>
<dbReference type="SMART" id="SM00326">
    <property type="entry name" value="SH3"/>
    <property type="match status" value="1"/>
</dbReference>
<dbReference type="EMBL" id="BGPR01113599">
    <property type="protein sequence ID" value="GBM98531.1"/>
    <property type="molecule type" value="Genomic_DNA"/>
</dbReference>
<comment type="caution">
    <text evidence="5">The sequence shown here is derived from an EMBL/GenBank/DDBJ whole genome shotgun (WGS) entry which is preliminary data.</text>
</comment>
<gene>
    <name evidence="5" type="primary">Dlish_3</name>
    <name evidence="4" type="synonym">Dlish_1</name>
    <name evidence="4" type="ORF">AVEN_220308_1</name>
    <name evidence="5" type="ORF">AVEN_36111_1</name>
</gene>
<dbReference type="OrthoDB" id="9991832at2759"/>
<evidence type="ECO:0000313" key="5">
    <source>
        <dbReference type="EMBL" id="GBO06267.1"/>
    </source>
</evidence>
<evidence type="ECO:0000313" key="6">
    <source>
        <dbReference type="Proteomes" id="UP000499080"/>
    </source>
</evidence>
<name>A0A4Y2U3U5_ARAVE</name>
<keyword evidence="6" id="KW-1185">Reference proteome</keyword>
<evidence type="ECO:0000256" key="2">
    <source>
        <dbReference type="PROSITE-ProRule" id="PRU00192"/>
    </source>
</evidence>
<dbReference type="SUPFAM" id="SSF50044">
    <property type="entry name" value="SH3-domain"/>
    <property type="match status" value="1"/>
</dbReference>
<evidence type="ECO:0000259" key="3">
    <source>
        <dbReference type="PROSITE" id="PS50002"/>
    </source>
</evidence>
<dbReference type="InterPro" id="IPR036028">
    <property type="entry name" value="SH3-like_dom_sf"/>
</dbReference>
<protein>
    <submittedName>
        <fullName evidence="5">SH3 domain-containing protein Dlish</fullName>
    </submittedName>
</protein>
<keyword evidence="1 2" id="KW-0728">SH3 domain</keyword>
<organism evidence="5 6">
    <name type="scientific">Araneus ventricosus</name>
    <name type="common">Orbweaver spider</name>
    <name type="synonym">Epeira ventricosa</name>
    <dbReference type="NCBI Taxonomy" id="182803"/>
    <lineage>
        <taxon>Eukaryota</taxon>
        <taxon>Metazoa</taxon>
        <taxon>Ecdysozoa</taxon>
        <taxon>Arthropoda</taxon>
        <taxon>Chelicerata</taxon>
        <taxon>Arachnida</taxon>
        <taxon>Araneae</taxon>
        <taxon>Araneomorphae</taxon>
        <taxon>Entelegynae</taxon>
        <taxon>Araneoidea</taxon>
        <taxon>Araneidae</taxon>
        <taxon>Araneus</taxon>
    </lineage>
</organism>
<dbReference type="CDD" id="cd00174">
    <property type="entry name" value="SH3"/>
    <property type="match status" value="1"/>
</dbReference>
<dbReference type="Gene3D" id="2.30.30.40">
    <property type="entry name" value="SH3 Domains"/>
    <property type="match status" value="1"/>
</dbReference>
<dbReference type="Proteomes" id="UP000499080">
    <property type="component" value="Unassembled WGS sequence"/>
</dbReference>
<evidence type="ECO:0000256" key="1">
    <source>
        <dbReference type="ARBA" id="ARBA00022443"/>
    </source>
</evidence>
<sequence length="110" mass="12512">MKFILFLCLDHVGAQITASNQAHQSSSLNNNHHNNTPAPEDLRFHGSELVMLYDYKAQAPDDLSVRRGDWVYADMNNQTVDGWLWAYAPKTRKYGFIPKAYARPPAMTSL</sequence>
<dbReference type="PROSITE" id="PS50002">
    <property type="entry name" value="SH3"/>
    <property type="match status" value="1"/>
</dbReference>
<dbReference type="FunFam" id="2.30.30.40:FF:000222">
    <property type="entry name" value="SH3 domain-containing protein Dlish"/>
    <property type="match status" value="1"/>
</dbReference>
<dbReference type="EMBL" id="BGPR01032669">
    <property type="protein sequence ID" value="GBO06267.1"/>
    <property type="molecule type" value="Genomic_DNA"/>
</dbReference>
<feature type="domain" description="SH3" evidence="3">
    <location>
        <begin position="44"/>
        <end position="107"/>
    </location>
</feature>